<dbReference type="Gene3D" id="1.10.3730.20">
    <property type="match status" value="1"/>
</dbReference>
<proteinExistence type="inferred from homology"/>
<gene>
    <name evidence="11" type="ORF">EL007_23765</name>
    <name evidence="10" type="ORF">ELZ88_24085</name>
</gene>
<evidence type="ECO:0000313" key="10">
    <source>
        <dbReference type="EMBL" id="AZT39629.1"/>
    </source>
</evidence>
<keyword evidence="10" id="KW-0614">Plasmid</keyword>
<evidence type="ECO:0000256" key="7">
    <source>
        <dbReference type="ARBA" id="ARBA00040595"/>
    </source>
</evidence>
<evidence type="ECO:0000313" key="11">
    <source>
        <dbReference type="EMBL" id="AZT44287.1"/>
    </source>
</evidence>
<feature type="transmembrane region" description="Helical" evidence="8">
    <location>
        <begin position="273"/>
        <end position="293"/>
    </location>
</feature>
<feature type="transmembrane region" description="Helical" evidence="8">
    <location>
        <begin position="214"/>
        <end position="236"/>
    </location>
</feature>
<reference evidence="10" key="1">
    <citation type="submission" date="2018-12" db="EMBL/GenBank/DDBJ databases">
        <title>Complete genome sequences of twenty non-typhoidal Salmonella isolates from Rwanda.</title>
        <authorList>
            <person name="Byukusenge M."/>
            <person name="Li L."/>
            <person name="Subhashinie K."/>
            <person name="Nzayirambaho M."/>
            <person name="Kuchipudi S.V."/>
            <person name="Jayarao B.M."/>
        </authorList>
    </citation>
    <scope>NUCLEOTIDE SEQUENCE</scope>
    <source>
        <strain evidence="10">RSE21</strain>
        <strain evidence="11">RSE40</strain>
        <plasmid evidence="10">pRSE21</plasmid>
        <plasmid evidence="11">pRSE40</plasmid>
    </source>
</reference>
<feature type="transmembrane region" description="Helical" evidence="8">
    <location>
        <begin position="248"/>
        <end position="267"/>
    </location>
</feature>
<evidence type="ECO:0000256" key="5">
    <source>
        <dbReference type="ARBA" id="ARBA00022989"/>
    </source>
</evidence>
<dbReference type="PANTHER" id="PTHR32322">
    <property type="entry name" value="INNER MEMBRANE TRANSPORTER"/>
    <property type="match status" value="1"/>
</dbReference>
<comment type="subcellular location">
    <subcellularLocation>
        <location evidence="1">Cell membrane</location>
        <topology evidence="1">Multi-pass membrane protein</topology>
    </subcellularLocation>
</comment>
<keyword evidence="6 8" id="KW-0472">Membrane</keyword>
<dbReference type="InterPro" id="IPR000620">
    <property type="entry name" value="EamA_dom"/>
</dbReference>
<evidence type="ECO:0000259" key="9">
    <source>
        <dbReference type="Pfam" id="PF00892"/>
    </source>
</evidence>
<dbReference type="InterPro" id="IPR037185">
    <property type="entry name" value="EmrE-like"/>
</dbReference>
<dbReference type="SUPFAM" id="SSF103481">
    <property type="entry name" value="Multidrug resistance efflux transporter EmrE"/>
    <property type="match status" value="2"/>
</dbReference>
<dbReference type="RefSeq" id="WP_168445531.1">
    <property type="nucleotide sequence ID" value="NZ_CP034699.1"/>
</dbReference>
<dbReference type="Pfam" id="PF00892">
    <property type="entry name" value="EamA"/>
    <property type="match status" value="2"/>
</dbReference>
<comment type="similarity">
    <text evidence="2">Belongs to the drug/metabolite transporter (DMT) superfamily. 10 TMS drug/metabolite exporter (DME) (TC 2.A.7.3) family.</text>
</comment>
<geneLocation type="plasmid" evidence="10">
    <name>pRSE21</name>
</geneLocation>
<keyword evidence="3" id="KW-1003">Cell membrane</keyword>
<sequence>MPYLLLSLAAVFWGGNYVAGNILVGYINPYALSVLRWGFTTLFIFGVYRRVIFTQWGMLCENLKMNFVFSLLGQVCFPLTLYIGLQHTSSLNASIYISSTPCLVLLINALFFKEKISFRNIIGVIVSTFGVLYLAFSNSVSGELKSFGMGDIFTILSALSWAFYCALLRFKDKRVSNTAFVGFNSLIGTIILIVIYIVYSVFSSHVVVFIQKPSLLPVLGVIYLVVFPSWLSYVFWSKGVQLIGTTRSEIFTHVIPISGGILSIALLNEKFHTYHSISLLFIIIGIIFCSGNMKFNFRNSTQD</sequence>
<evidence type="ECO:0000256" key="4">
    <source>
        <dbReference type="ARBA" id="ARBA00022692"/>
    </source>
</evidence>
<dbReference type="GO" id="GO:0005886">
    <property type="term" value="C:plasma membrane"/>
    <property type="evidence" value="ECO:0007669"/>
    <property type="project" value="UniProtKB-SubCell"/>
</dbReference>
<dbReference type="AlphaFoldDB" id="A0A3Q9MQ94"/>
<dbReference type="EMBL" id="CP034710">
    <property type="protein sequence ID" value="AZT39629.1"/>
    <property type="molecule type" value="Genomic_DNA"/>
</dbReference>
<feature type="transmembrane region" description="Helical" evidence="8">
    <location>
        <begin position="91"/>
        <end position="111"/>
    </location>
</feature>
<dbReference type="EMBL" id="CP034699">
    <property type="protein sequence ID" value="AZT44287.1"/>
    <property type="molecule type" value="Genomic_DNA"/>
</dbReference>
<protein>
    <recommendedName>
        <fullName evidence="7">Threonine/homoserine exporter RhtA</fullName>
    </recommendedName>
</protein>
<feature type="domain" description="EamA" evidence="9">
    <location>
        <begin position="3"/>
        <end position="134"/>
    </location>
</feature>
<evidence type="ECO:0000256" key="1">
    <source>
        <dbReference type="ARBA" id="ARBA00004651"/>
    </source>
</evidence>
<dbReference type="InterPro" id="IPR050638">
    <property type="entry name" value="AA-Vitamin_Transporters"/>
</dbReference>
<name>A0A3Q9MQ94_SALET</name>
<geneLocation type="plasmid" evidence="11">
    <name>pRSE40</name>
</geneLocation>
<organism evidence="10">
    <name type="scientific">Salmonella enterica subsp. enterica serovar Karamoja</name>
    <dbReference type="NCBI Taxonomy" id="2500153"/>
    <lineage>
        <taxon>Bacteria</taxon>
        <taxon>Pseudomonadati</taxon>
        <taxon>Pseudomonadota</taxon>
        <taxon>Gammaproteobacteria</taxon>
        <taxon>Enterobacterales</taxon>
        <taxon>Enterobacteriaceae</taxon>
        <taxon>Salmonella</taxon>
    </lineage>
</organism>
<keyword evidence="4 8" id="KW-0812">Transmembrane</keyword>
<feature type="domain" description="EamA" evidence="9">
    <location>
        <begin position="149"/>
        <end position="289"/>
    </location>
</feature>
<feature type="transmembrane region" description="Helical" evidence="8">
    <location>
        <begin position="148"/>
        <end position="167"/>
    </location>
</feature>
<feature type="transmembrane region" description="Helical" evidence="8">
    <location>
        <begin position="30"/>
        <end position="48"/>
    </location>
</feature>
<keyword evidence="5 8" id="KW-1133">Transmembrane helix</keyword>
<dbReference type="PANTHER" id="PTHR32322:SF18">
    <property type="entry name" value="S-ADENOSYLMETHIONINE_S-ADENOSYLHOMOCYSTEINE TRANSPORTER"/>
    <property type="match status" value="1"/>
</dbReference>
<evidence type="ECO:0000256" key="8">
    <source>
        <dbReference type="SAM" id="Phobius"/>
    </source>
</evidence>
<evidence type="ECO:0000256" key="2">
    <source>
        <dbReference type="ARBA" id="ARBA00009853"/>
    </source>
</evidence>
<evidence type="ECO:0000256" key="6">
    <source>
        <dbReference type="ARBA" id="ARBA00023136"/>
    </source>
</evidence>
<accession>A0A3Q9MQ94</accession>
<feature type="transmembrane region" description="Helical" evidence="8">
    <location>
        <begin position="118"/>
        <end position="136"/>
    </location>
</feature>
<evidence type="ECO:0000256" key="3">
    <source>
        <dbReference type="ARBA" id="ARBA00022475"/>
    </source>
</evidence>
<feature type="transmembrane region" description="Helical" evidence="8">
    <location>
        <begin position="179"/>
        <end position="202"/>
    </location>
</feature>
<feature type="transmembrane region" description="Helical" evidence="8">
    <location>
        <begin position="68"/>
        <end position="85"/>
    </location>
</feature>